<gene>
    <name evidence="2" type="ORF">KAK10_00810</name>
</gene>
<evidence type="ECO:0000313" key="3">
    <source>
        <dbReference type="Proteomes" id="UP001057481"/>
    </source>
</evidence>
<evidence type="ECO:0000256" key="1">
    <source>
        <dbReference type="SAM" id="Phobius"/>
    </source>
</evidence>
<feature type="transmembrane region" description="Helical" evidence="1">
    <location>
        <begin position="5"/>
        <end position="25"/>
    </location>
</feature>
<dbReference type="EMBL" id="JAGMVS010000037">
    <property type="protein sequence ID" value="MCM2436476.1"/>
    <property type="molecule type" value="Genomic_DNA"/>
</dbReference>
<keyword evidence="1" id="KW-1133">Transmembrane helix</keyword>
<evidence type="ECO:0000313" key="2">
    <source>
        <dbReference type="EMBL" id="MCM2436476.1"/>
    </source>
</evidence>
<protein>
    <submittedName>
        <fullName evidence="2">Uncharacterized protein</fullName>
    </submittedName>
</protein>
<dbReference type="RefSeq" id="WP_205142925.1">
    <property type="nucleotide sequence ID" value="NZ_JAFBDN010000002.1"/>
</dbReference>
<name>A0ABT0VF55_9LACO</name>
<proteinExistence type="predicted"/>
<feature type="transmembrane region" description="Helical" evidence="1">
    <location>
        <begin position="37"/>
        <end position="56"/>
    </location>
</feature>
<dbReference type="Proteomes" id="UP001057481">
    <property type="component" value="Unassembled WGS sequence"/>
</dbReference>
<keyword evidence="1" id="KW-0812">Transmembrane</keyword>
<keyword evidence="1" id="KW-0472">Membrane</keyword>
<sequence>MQHRWIIILLVIIDFGALFLLISPISDLITNGLQSDSAFKVGLIISLTGLLNLQYVRHR</sequence>
<organism evidence="2 3">
    <name type="scientific">Periweissella beninensis</name>
    <dbReference type="NCBI Taxonomy" id="504936"/>
    <lineage>
        <taxon>Bacteria</taxon>
        <taxon>Bacillati</taxon>
        <taxon>Bacillota</taxon>
        <taxon>Bacilli</taxon>
        <taxon>Lactobacillales</taxon>
        <taxon>Lactobacillaceae</taxon>
        <taxon>Periweissella</taxon>
    </lineage>
</organism>
<reference evidence="2" key="1">
    <citation type="submission" date="2021-04" db="EMBL/GenBank/DDBJ databases">
        <title>Taxonomic assessment of Weissella genus.</title>
        <authorList>
            <person name="Fanelli F."/>
            <person name="Chieffi D."/>
            <person name="Dell'Aquila A."/>
            <person name="Gyu-Sung C."/>
            <person name="Franz C.M.A.P."/>
            <person name="Fusco V."/>
        </authorList>
    </citation>
    <scope>NUCLEOTIDE SEQUENCE</scope>
    <source>
        <strain evidence="2">LMG 25373</strain>
    </source>
</reference>
<keyword evidence="3" id="KW-1185">Reference proteome</keyword>
<accession>A0ABT0VF55</accession>
<comment type="caution">
    <text evidence="2">The sequence shown here is derived from an EMBL/GenBank/DDBJ whole genome shotgun (WGS) entry which is preliminary data.</text>
</comment>